<feature type="binding site" evidence="5">
    <location>
        <position position="161"/>
    </location>
    <ligand>
        <name>Mn(2+)</name>
        <dbReference type="ChEBI" id="CHEBI:29035"/>
    </ligand>
</feature>
<evidence type="ECO:0000313" key="7">
    <source>
        <dbReference type="EMBL" id="PRR80111.1"/>
    </source>
</evidence>
<dbReference type="SUPFAM" id="SSF46609">
    <property type="entry name" value="Fe,Mn superoxide dismutase (SOD), N-terminal domain"/>
    <property type="match status" value="1"/>
</dbReference>
<evidence type="ECO:0000259" key="6">
    <source>
        <dbReference type="Pfam" id="PF02777"/>
    </source>
</evidence>
<comment type="caution">
    <text evidence="7">The sequence shown here is derived from an EMBL/GenBank/DDBJ whole genome shotgun (WGS) entry which is preliminary data.</text>
</comment>
<feature type="domain" description="Manganese/iron superoxide dismutase C-terminal" evidence="6">
    <location>
        <begin position="92"/>
        <end position="190"/>
    </location>
</feature>
<dbReference type="Pfam" id="PF02777">
    <property type="entry name" value="Sod_Fe_C"/>
    <property type="match status" value="1"/>
</dbReference>
<organism evidence="7 8">
    <name type="scientific">Clostridium liquoris</name>
    <dbReference type="NCBI Taxonomy" id="1289519"/>
    <lineage>
        <taxon>Bacteria</taxon>
        <taxon>Bacillati</taxon>
        <taxon>Bacillota</taxon>
        <taxon>Clostridia</taxon>
        <taxon>Eubacteriales</taxon>
        <taxon>Clostridiaceae</taxon>
        <taxon>Clostridium</taxon>
    </lineage>
</organism>
<feature type="binding site" evidence="5">
    <location>
        <position position="25"/>
    </location>
    <ligand>
        <name>Mn(2+)</name>
        <dbReference type="ChEBI" id="CHEBI:29035"/>
    </ligand>
</feature>
<dbReference type="InterPro" id="IPR019832">
    <property type="entry name" value="Mn/Fe_SOD_C"/>
</dbReference>
<dbReference type="InterPro" id="IPR001189">
    <property type="entry name" value="Mn/Fe_SOD"/>
</dbReference>
<dbReference type="InterPro" id="IPR036324">
    <property type="entry name" value="Mn/Fe_SOD_N_sf"/>
</dbReference>
<keyword evidence="8" id="KW-1185">Reference proteome</keyword>
<evidence type="ECO:0000313" key="8">
    <source>
        <dbReference type="Proteomes" id="UP000239706"/>
    </source>
</evidence>
<proteinExistence type="inferred from homology"/>
<accession>A0A2T0B892</accession>
<dbReference type="PANTHER" id="PTHR11404:SF6">
    <property type="entry name" value="SUPEROXIDE DISMUTASE [MN], MITOCHONDRIAL"/>
    <property type="match status" value="1"/>
</dbReference>
<comment type="similarity">
    <text evidence="1">Belongs to the iron/manganese superoxide dismutase family.</text>
</comment>
<dbReference type="PIRSF" id="PIRSF000349">
    <property type="entry name" value="SODismutase"/>
    <property type="match status" value="1"/>
</dbReference>
<gene>
    <name evidence="7" type="primary">sodB</name>
    <name evidence="7" type="ORF">CLLI_04950</name>
</gene>
<dbReference type="GO" id="GO:0046872">
    <property type="term" value="F:metal ion binding"/>
    <property type="evidence" value="ECO:0007669"/>
    <property type="project" value="UniProtKB-KW"/>
</dbReference>
<evidence type="ECO:0000256" key="5">
    <source>
        <dbReference type="PIRSR" id="PIRSR000349-1"/>
    </source>
</evidence>
<evidence type="ECO:0000256" key="1">
    <source>
        <dbReference type="ARBA" id="ARBA00008714"/>
    </source>
</evidence>
<dbReference type="GO" id="GO:0004784">
    <property type="term" value="F:superoxide dismutase activity"/>
    <property type="evidence" value="ECO:0007669"/>
    <property type="project" value="UniProtKB-EC"/>
</dbReference>
<keyword evidence="3 5" id="KW-0479">Metal-binding</keyword>
<sequence>MLEIKKQSYNFSTVKGISLNQLQQHYKLYEGYVNKLNEIWSMPVDAKEYGPGNATYSPMRSLKLGETYALDGVKLHELYFENITGGNNQPFGSILKFIMRDFKSYENFLEYLKKVGLSMRGWAILTIDPLDNKLHIIGSDAHDTGAVWLSYPLLAMDVYEHAYMIEFGIDRSKYIDRFIENINWAVINNRLAKYVNMPMRFL</sequence>
<dbReference type="SUPFAM" id="SSF54719">
    <property type="entry name" value="Fe,Mn superoxide dismutase (SOD), C-terminal domain"/>
    <property type="match status" value="1"/>
</dbReference>
<protein>
    <recommendedName>
        <fullName evidence="2">superoxide dismutase</fullName>
        <ecNumber evidence="2">1.15.1.1</ecNumber>
    </recommendedName>
</protein>
<evidence type="ECO:0000256" key="2">
    <source>
        <dbReference type="ARBA" id="ARBA00012682"/>
    </source>
</evidence>
<dbReference type="OrthoDB" id="9803125at2"/>
<dbReference type="InterPro" id="IPR050265">
    <property type="entry name" value="Fe/Mn_Superoxide_Dismutase"/>
</dbReference>
<feature type="binding site" evidence="5">
    <location>
        <position position="76"/>
    </location>
    <ligand>
        <name>Mn(2+)</name>
        <dbReference type="ChEBI" id="CHEBI:29035"/>
    </ligand>
</feature>
<dbReference type="Proteomes" id="UP000239706">
    <property type="component" value="Unassembled WGS sequence"/>
</dbReference>
<dbReference type="AlphaFoldDB" id="A0A2T0B892"/>
<evidence type="ECO:0000256" key="3">
    <source>
        <dbReference type="ARBA" id="ARBA00022723"/>
    </source>
</evidence>
<reference evidence="7 8" key="1">
    <citation type="submission" date="2018-03" db="EMBL/GenBank/DDBJ databases">
        <title>Genome sequence of Clostridium liquoris DSM 100320.</title>
        <authorList>
            <person name="Poehlein A."/>
            <person name="Daniel R."/>
        </authorList>
    </citation>
    <scope>NUCLEOTIDE SEQUENCE [LARGE SCALE GENOMIC DNA]</scope>
    <source>
        <strain evidence="7 8">DSM 100320</strain>
    </source>
</reference>
<dbReference type="InterPro" id="IPR036314">
    <property type="entry name" value="SOD_C_sf"/>
</dbReference>
<dbReference type="Gene3D" id="3.55.40.20">
    <property type="entry name" value="Iron/manganese superoxide dismutase, C-terminal domain"/>
    <property type="match status" value="1"/>
</dbReference>
<keyword evidence="4 7" id="KW-0560">Oxidoreductase</keyword>
<feature type="binding site" evidence="5">
    <location>
        <position position="157"/>
    </location>
    <ligand>
        <name>Mn(2+)</name>
        <dbReference type="ChEBI" id="CHEBI:29035"/>
    </ligand>
</feature>
<dbReference type="RefSeq" id="WP_106062677.1">
    <property type="nucleotide sequence ID" value="NZ_PVXO01000009.1"/>
</dbReference>
<dbReference type="EMBL" id="PVXO01000009">
    <property type="protein sequence ID" value="PRR80111.1"/>
    <property type="molecule type" value="Genomic_DNA"/>
</dbReference>
<dbReference type="PANTHER" id="PTHR11404">
    <property type="entry name" value="SUPEROXIDE DISMUTASE 2"/>
    <property type="match status" value="1"/>
</dbReference>
<dbReference type="EC" id="1.15.1.1" evidence="2"/>
<name>A0A2T0B892_9CLOT</name>
<evidence type="ECO:0000256" key="4">
    <source>
        <dbReference type="ARBA" id="ARBA00023002"/>
    </source>
</evidence>